<name>A0ACC4DFJ1_PURLI</name>
<protein>
    <submittedName>
        <fullName evidence="1">Uncharacterized protein</fullName>
    </submittedName>
</protein>
<gene>
    <name evidence="1" type="ORF">ACCO45_010150</name>
</gene>
<sequence>MARPHRSPQRVLCMKVPSPVTTTIMTPVSHVVGVEANNDSARVIEVNLCLRIALTSGGRRISSAWRKLEASATKHRPPSTPAHDAPTVYVTPSSRPLSGLNLPDLAISAYPIDDDNKHSMKRTNRL</sequence>
<reference evidence="1" key="1">
    <citation type="submission" date="2024-12" db="EMBL/GenBank/DDBJ databases">
        <title>Comparative genomics and development of molecular markers within Purpureocillium lilacinum and among Purpureocillium species.</title>
        <authorList>
            <person name="Yeh Z.-Y."/>
            <person name="Ni N.-T."/>
            <person name="Lo P.-H."/>
            <person name="Mushyakhwo K."/>
            <person name="Lin C.-F."/>
            <person name="Nai Y.-S."/>
        </authorList>
    </citation>
    <scope>NUCLEOTIDE SEQUENCE</scope>
    <source>
        <strain evidence="1">NCHU-NPUST-175</strain>
    </source>
</reference>
<dbReference type="EMBL" id="JBGNUJ010000010">
    <property type="protein sequence ID" value="KAL3954587.1"/>
    <property type="molecule type" value="Genomic_DNA"/>
</dbReference>
<evidence type="ECO:0000313" key="2">
    <source>
        <dbReference type="Proteomes" id="UP001638806"/>
    </source>
</evidence>
<proteinExistence type="predicted"/>
<evidence type="ECO:0000313" key="1">
    <source>
        <dbReference type="EMBL" id="KAL3954587.1"/>
    </source>
</evidence>
<organism evidence="1 2">
    <name type="scientific">Purpureocillium lilacinum</name>
    <name type="common">Paecilomyces lilacinus</name>
    <dbReference type="NCBI Taxonomy" id="33203"/>
    <lineage>
        <taxon>Eukaryota</taxon>
        <taxon>Fungi</taxon>
        <taxon>Dikarya</taxon>
        <taxon>Ascomycota</taxon>
        <taxon>Pezizomycotina</taxon>
        <taxon>Sordariomycetes</taxon>
        <taxon>Hypocreomycetidae</taxon>
        <taxon>Hypocreales</taxon>
        <taxon>Ophiocordycipitaceae</taxon>
        <taxon>Purpureocillium</taxon>
    </lineage>
</organism>
<keyword evidence="2" id="KW-1185">Reference proteome</keyword>
<dbReference type="Proteomes" id="UP001638806">
    <property type="component" value="Unassembled WGS sequence"/>
</dbReference>
<accession>A0ACC4DFJ1</accession>
<comment type="caution">
    <text evidence="1">The sequence shown here is derived from an EMBL/GenBank/DDBJ whole genome shotgun (WGS) entry which is preliminary data.</text>
</comment>